<accession>A0A9N9D5G9</accession>
<evidence type="ECO:0000313" key="3">
    <source>
        <dbReference type="EMBL" id="CAG8628493.1"/>
    </source>
</evidence>
<dbReference type="OrthoDB" id="21463at2759"/>
<dbReference type="SUPFAM" id="SSF50249">
    <property type="entry name" value="Nucleic acid-binding proteins"/>
    <property type="match status" value="1"/>
</dbReference>
<evidence type="ECO:0000256" key="2">
    <source>
        <dbReference type="PROSITE-ProRule" id="PRU00252"/>
    </source>
</evidence>
<dbReference type="GO" id="GO:0003697">
    <property type="term" value="F:single-stranded DNA binding"/>
    <property type="evidence" value="ECO:0007669"/>
    <property type="project" value="InterPro"/>
</dbReference>
<dbReference type="InterPro" id="IPR000424">
    <property type="entry name" value="Primosome_PriB/ssb"/>
</dbReference>
<dbReference type="InterPro" id="IPR012340">
    <property type="entry name" value="NA-bd_OB-fold"/>
</dbReference>
<gene>
    <name evidence="3" type="ORF">PBRASI_LOCUS9117</name>
</gene>
<dbReference type="AlphaFoldDB" id="A0A9N9D5G9"/>
<dbReference type="Gene3D" id="2.40.50.140">
    <property type="entry name" value="Nucleic acid-binding proteins"/>
    <property type="match status" value="1"/>
</dbReference>
<dbReference type="EMBL" id="CAJVPI010001846">
    <property type="protein sequence ID" value="CAG8628493.1"/>
    <property type="molecule type" value="Genomic_DNA"/>
</dbReference>
<sequence>MLNKIKIIGKILLNEIKDENEKSDSELGNDLQEVGGEMTERIKKEVKKDEVIEIHGYLRNEKNSRQILVRVVEFSKIEIDLERIGEVNSNQVRLIGKIITDLQAVDSKPNPETVSFKLAVPREGVKSPLFFCRVNEKELIPEFNEKLRKGDVIFLEGYLQTQKILEENDGEKKIARISSIICYGFTLLDNDSASVFNPLGNLVRVFKEVSKIDFSKPKPRTKEQIE</sequence>
<organism evidence="3 4">
    <name type="scientific">Paraglomus brasilianum</name>
    <dbReference type="NCBI Taxonomy" id="144538"/>
    <lineage>
        <taxon>Eukaryota</taxon>
        <taxon>Fungi</taxon>
        <taxon>Fungi incertae sedis</taxon>
        <taxon>Mucoromycota</taxon>
        <taxon>Glomeromycotina</taxon>
        <taxon>Glomeromycetes</taxon>
        <taxon>Paraglomerales</taxon>
        <taxon>Paraglomeraceae</taxon>
        <taxon>Paraglomus</taxon>
    </lineage>
</organism>
<comment type="caution">
    <text evidence="3">The sequence shown here is derived from an EMBL/GenBank/DDBJ whole genome shotgun (WGS) entry which is preliminary data.</text>
</comment>
<dbReference type="Pfam" id="PF00436">
    <property type="entry name" value="SSB"/>
    <property type="match status" value="1"/>
</dbReference>
<protein>
    <submittedName>
        <fullName evidence="3">10263_t:CDS:1</fullName>
    </submittedName>
</protein>
<reference evidence="3" key="1">
    <citation type="submission" date="2021-06" db="EMBL/GenBank/DDBJ databases">
        <authorList>
            <person name="Kallberg Y."/>
            <person name="Tangrot J."/>
            <person name="Rosling A."/>
        </authorList>
    </citation>
    <scope>NUCLEOTIDE SEQUENCE</scope>
    <source>
        <strain evidence="3">BR232B</strain>
    </source>
</reference>
<evidence type="ECO:0000313" key="4">
    <source>
        <dbReference type="Proteomes" id="UP000789739"/>
    </source>
</evidence>
<keyword evidence="1 2" id="KW-0238">DNA-binding</keyword>
<dbReference type="Proteomes" id="UP000789739">
    <property type="component" value="Unassembled WGS sequence"/>
</dbReference>
<keyword evidence="4" id="KW-1185">Reference proteome</keyword>
<proteinExistence type="predicted"/>
<name>A0A9N9D5G9_9GLOM</name>
<evidence type="ECO:0000256" key="1">
    <source>
        <dbReference type="ARBA" id="ARBA00023125"/>
    </source>
</evidence>
<dbReference type="PROSITE" id="PS50935">
    <property type="entry name" value="SSB"/>
    <property type="match status" value="1"/>
</dbReference>